<feature type="coiled-coil region" evidence="1">
    <location>
        <begin position="51"/>
        <end position="78"/>
    </location>
</feature>
<keyword evidence="1" id="KW-0175">Coiled coil</keyword>
<dbReference type="RefSeq" id="WP_237967246.1">
    <property type="nucleotide sequence ID" value="NZ_JAKNHQ010000068.1"/>
</dbReference>
<evidence type="ECO:0000256" key="1">
    <source>
        <dbReference type="SAM" id="Coils"/>
    </source>
</evidence>
<dbReference type="Proteomes" id="UP001298681">
    <property type="component" value="Unassembled WGS sequence"/>
</dbReference>
<evidence type="ECO:0000313" key="3">
    <source>
        <dbReference type="Proteomes" id="UP001298681"/>
    </source>
</evidence>
<gene>
    <name evidence="2" type="ORF">L0P57_13955</name>
</gene>
<proteinExistence type="predicted"/>
<organism evidence="2 3">
    <name type="scientific">Anaeromassilibacillus senegalensis</name>
    <dbReference type="NCBI Taxonomy" id="1673717"/>
    <lineage>
        <taxon>Bacteria</taxon>
        <taxon>Bacillati</taxon>
        <taxon>Bacillota</taxon>
        <taxon>Clostridia</taxon>
        <taxon>Eubacteriales</taxon>
        <taxon>Acutalibacteraceae</taxon>
        <taxon>Anaeromassilibacillus</taxon>
    </lineage>
</organism>
<keyword evidence="3" id="KW-1185">Reference proteome</keyword>
<feature type="non-terminal residue" evidence="2">
    <location>
        <position position="113"/>
    </location>
</feature>
<evidence type="ECO:0000313" key="2">
    <source>
        <dbReference type="EMBL" id="MCG4612015.1"/>
    </source>
</evidence>
<accession>A0ABS9MMG1</accession>
<reference evidence="2 3" key="1">
    <citation type="submission" date="2022-01" db="EMBL/GenBank/DDBJ databases">
        <title>Collection of gut derived symbiotic bacterial strains cultured from healthy donors.</title>
        <authorList>
            <person name="Lin H."/>
            <person name="Kohout C."/>
            <person name="Waligurski E."/>
            <person name="Pamer E.G."/>
        </authorList>
    </citation>
    <scope>NUCLEOTIDE SEQUENCE [LARGE SCALE GENOMIC DNA]</scope>
    <source>
        <strain evidence="2 3">DFI.7.58</strain>
    </source>
</reference>
<name>A0ABS9MMG1_9FIRM</name>
<feature type="non-terminal residue" evidence="2">
    <location>
        <position position="1"/>
    </location>
</feature>
<dbReference type="Pfam" id="PF07554">
    <property type="entry name" value="FIVAR"/>
    <property type="match status" value="1"/>
</dbReference>
<sequence>DGCTYTFTMPNEGTTLRFTFTSVDKSILGAVLEQANAVPQDVIDGLAPAAKEFFENALENAQTVYDNANATQEEVNEAWSDLLDAMHLLEFEAGDKETLLPLINIAEQLKDML</sequence>
<dbReference type="EMBL" id="JAKNHQ010000068">
    <property type="protein sequence ID" value="MCG4612015.1"/>
    <property type="molecule type" value="Genomic_DNA"/>
</dbReference>
<dbReference type="Gene3D" id="1.20.1270.90">
    <property type="entry name" value="AF1782-like"/>
    <property type="match status" value="1"/>
</dbReference>
<comment type="caution">
    <text evidence="2">The sequence shown here is derived from an EMBL/GenBank/DDBJ whole genome shotgun (WGS) entry which is preliminary data.</text>
</comment>
<protein>
    <submittedName>
        <fullName evidence="2">Uncharacterized protein</fullName>
    </submittedName>
</protein>